<dbReference type="AlphaFoldDB" id="A0A1B7ML45"/>
<keyword evidence="1" id="KW-0812">Transmembrane</keyword>
<protein>
    <submittedName>
        <fullName evidence="2">Uncharacterized protein</fullName>
    </submittedName>
</protein>
<reference evidence="2 3" key="1">
    <citation type="submission" date="2016-06" db="EMBL/GenBank/DDBJ databases">
        <title>Comparative genomics of the ectomycorrhizal sister species Rhizopogon vinicolor and Rhizopogon vesiculosus (Basidiomycota: Boletales) reveals a divergence of the mating type B locus.</title>
        <authorList>
            <consortium name="DOE Joint Genome Institute"/>
            <person name="Mujic A.B."/>
            <person name="Kuo A."/>
            <person name="Tritt A."/>
            <person name="Lipzen A."/>
            <person name="Chen C."/>
            <person name="Johnson J."/>
            <person name="Sharma A."/>
            <person name="Barry K."/>
            <person name="Grigoriev I.V."/>
            <person name="Spatafora J.W."/>
        </authorList>
    </citation>
    <scope>NUCLEOTIDE SEQUENCE [LARGE SCALE GENOMIC DNA]</scope>
    <source>
        <strain evidence="2 3">AM-OR11-026</strain>
    </source>
</reference>
<evidence type="ECO:0000313" key="3">
    <source>
        <dbReference type="Proteomes" id="UP000092154"/>
    </source>
</evidence>
<dbReference type="InParanoid" id="A0A1B7ML45"/>
<gene>
    <name evidence="2" type="ORF">K503DRAFT_859849</name>
</gene>
<keyword evidence="3" id="KW-1185">Reference proteome</keyword>
<proteinExistence type="predicted"/>
<organism evidence="2 3">
    <name type="scientific">Rhizopogon vinicolor AM-OR11-026</name>
    <dbReference type="NCBI Taxonomy" id="1314800"/>
    <lineage>
        <taxon>Eukaryota</taxon>
        <taxon>Fungi</taxon>
        <taxon>Dikarya</taxon>
        <taxon>Basidiomycota</taxon>
        <taxon>Agaricomycotina</taxon>
        <taxon>Agaricomycetes</taxon>
        <taxon>Agaricomycetidae</taxon>
        <taxon>Boletales</taxon>
        <taxon>Suillineae</taxon>
        <taxon>Rhizopogonaceae</taxon>
        <taxon>Rhizopogon</taxon>
    </lineage>
</organism>
<keyword evidence="1" id="KW-0472">Membrane</keyword>
<dbReference type="OrthoDB" id="8300214at2759"/>
<dbReference type="EMBL" id="KV448788">
    <property type="protein sequence ID" value="OAX33333.1"/>
    <property type="molecule type" value="Genomic_DNA"/>
</dbReference>
<dbReference type="Proteomes" id="UP000092154">
    <property type="component" value="Unassembled WGS sequence"/>
</dbReference>
<accession>A0A1B7ML45</accession>
<sequence>MLNNWFSDRTLRTFRTSYSPLQMHDLEHQLEDSEDAILLPRKRFISNHTADPSSTWTTWTTLVLSVMAVACAFVLYIAPASISGRHDAHGLRQPNQYPGLEFIDELKHKAPAMYFPSAIVRVNKALPEQVYTSGSHVILSDNDSMFFQWHLRRSKFTSCYIDSFVPTLEDGLAANKTYTSSDPLTQVQIWNVTTPEEPMRSLSWNSRPQRIALMGTVAFLPEKEKIKQLKLEDGWESLMPTRFSCGEKATVSIEVACEGCRLEFEQLFSIPPLAFDMMEIG</sequence>
<keyword evidence="1" id="KW-1133">Transmembrane helix</keyword>
<name>A0A1B7ML45_9AGAM</name>
<feature type="transmembrane region" description="Helical" evidence="1">
    <location>
        <begin position="56"/>
        <end position="78"/>
    </location>
</feature>
<evidence type="ECO:0000256" key="1">
    <source>
        <dbReference type="SAM" id="Phobius"/>
    </source>
</evidence>
<evidence type="ECO:0000313" key="2">
    <source>
        <dbReference type="EMBL" id="OAX33333.1"/>
    </source>
</evidence>